<sequence length="379" mass="42519">MVGHITQRLVLEVTNEEDYPFDYFDNYSYSLSNDTEPAVPCEREEELQAFYAVFQPLVYSLMFLLGMLGNGVMLAILLRRRARLHGTEIYLFHLALADLLLLFTFPFSVTEVTVGWIFGDILCKVLGMLSKVNFFCGVLLLACISFERYLAVVHAVRTLRGGRHPQSVHLTCFAVWLLSITLSTPHAAFLSVAGDGNDSIGLACHLYGHGIHDNNWLMASRFLTHMVGFILPLSMMSYCYAAVVLVLHRTQQKQRSLEKRRAVRLALVITAVFCLCWLPYNITTLMDTLMMLNIISRGSCEELTRANMALAVTKSLGYAHCCLNPLLYAFLGVRFRRELRVLSHAACCCWDSGSLSMAPAWRSQASSKISVSEGDVTTN</sequence>
<feature type="domain" description="G-protein coupled receptors family 1 profile" evidence="10">
    <location>
        <begin position="69"/>
        <end position="328"/>
    </location>
</feature>
<keyword evidence="5 9" id="KW-0472">Membrane</keyword>
<dbReference type="InterPro" id="IPR000276">
    <property type="entry name" value="GPCR_Rhodpsn"/>
</dbReference>
<keyword evidence="6 8" id="KW-0675">Receptor</keyword>
<feature type="transmembrane region" description="Helical" evidence="9">
    <location>
        <begin position="132"/>
        <end position="156"/>
    </location>
</feature>
<dbReference type="GO" id="GO:0007204">
    <property type="term" value="P:positive regulation of cytosolic calcium ion concentration"/>
    <property type="evidence" value="ECO:0007669"/>
    <property type="project" value="TreeGrafter"/>
</dbReference>
<evidence type="ECO:0000313" key="11">
    <source>
        <dbReference type="EMBL" id="KAI1893660.1"/>
    </source>
</evidence>
<organism evidence="11 12">
    <name type="scientific">Albula goreensis</name>
    <dbReference type="NCBI Taxonomy" id="1534307"/>
    <lineage>
        <taxon>Eukaryota</taxon>
        <taxon>Metazoa</taxon>
        <taxon>Chordata</taxon>
        <taxon>Craniata</taxon>
        <taxon>Vertebrata</taxon>
        <taxon>Euteleostomi</taxon>
        <taxon>Actinopterygii</taxon>
        <taxon>Neopterygii</taxon>
        <taxon>Teleostei</taxon>
        <taxon>Albuliformes</taxon>
        <taxon>Albulidae</taxon>
        <taxon>Albula</taxon>
    </lineage>
</organism>
<keyword evidence="7 8" id="KW-0807">Transducer</keyword>
<evidence type="ECO:0000256" key="8">
    <source>
        <dbReference type="RuleBase" id="RU000688"/>
    </source>
</evidence>
<name>A0A8T3DBU4_9TELE</name>
<accession>A0A8T3DBU4</accession>
<dbReference type="GO" id="GO:0006955">
    <property type="term" value="P:immune response"/>
    <property type="evidence" value="ECO:0007669"/>
    <property type="project" value="TreeGrafter"/>
</dbReference>
<feature type="transmembrane region" description="Helical" evidence="9">
    <location>
        <begin position="57"/>
        <end position="78"/>
    </location>
</feature>
<dbReference type="EMBL" id="JAERUA010000011">
    <property type="protein sequence ID" value="KAI1893660.1"/>
    <property type="molecule type" value="Genomic_DNA"/>
</dbReference>
<dbReference type="PROSITE" id="PS00237">
    <property type="entry name" value="G_PROTEIN_RECEP_F1_1"/>
    <property type="match status" value="1"/>
</dbReference>
<evidence type="ECO:0000256" key="9">
    <source>
        <dbReference type="SAM" id="Phobius"/>
    </source>
</evidence>
<keyword evidence="2 8" id="KW-0812">Transmembrane</keyword>
<evidence type="ECO:0000259" key="10">
    <source>
        <dbReference type="PROSITE" id="PS50262"/>
    </source>
</evidence>
<dbReference type="InterPro" id="IPR017452">
    <property type="entry name" value="GPCR_Rhodpsn_7TM"/>
</dbReference>
<gene>
    <name evidence="11" type="ORF">AGOR_G00125990</name>
</gene>
<reference evidence="11" key="1">
    <citation type="submission" date="2021-01" db="EMBL/GenBank/DDBJ databases">
        <authorList>
            <person name="Zahm M."/>
            <person name="Roques C."/>
            <person name="Cabau C."/>
            <person name="Klopp C."/>
            <person name="Donnadieu C."/>
            <person name="Jouanno E."/>
            <person name="Lampietro C."/>
            <person name="Louis A."/>
            <person name="Herpin A."/>
            <person name="Echchiki A."/>
            <person name="Berthelot C."/>
            <person name="Parey E."/>
            <person name="Roest-Crollius H."/>
            <person name="Braasch I."/>
            <person name="Postlethwait J."/>
            <person name="Bobe J."/>
            <person name="Montfort J."/>
            <person name="Bouchez O."/>
            <person name="Begum T."/>
            <person name="Mejri S."/>
            <person name="Adams A."/>
            <person name="Chen W.-J."/>
            <person name="Guiguen Y."/>
        </authorList>
    </citation>
    <scope>NUCLEOTIDE SEQUENCE</scope>
    <source>
        <tissue evidence="11">Blood</tissue>
    </source>
</reference>
<proteinExistence type="inferred from homology"/>
<keyword evidence="4 8" id="KW-0297">G-protein coupled receptor</keyword>
<dbReference type="GO" id="GO:0016493">
    <property type="term" value="F:C-C chemokine receptor activity"/>
    <property type="evidence" value="ECO:0007669"/>
    <property type="project" value="TreeGrafter"/>
</dbReference>
<evidence type="ECO:0000256" key="3">
    <source>
        <dbReference type="ARBA" id="ARBA00022989"/>
    </source>
</evidence>
<dbReference type="GO" id="GO:0060326">
    <property type="term" value="P:cell chemotaxis"/>
    <property type="evidence" value="ECO:0007669"/>
    <property type="project" value="TreeGrafter"/>
</dbReference>
<evidence type="ECO:0000313" key="12">
    <source>
        <dbReference type="Proteomes" id="UP000829720"/>
    </source>
</evidence>
<comment type="similarity">
    <text evidence="8">Belongs to the G-protein coupled receptor 1 family.</text>
</comment>
<feature type="transmembrane region" description="Helical" evidence="9">
    <location>
        <begin position="168"/>
        <end position="189"/>
    </location>
</feature>
<dbReference type="PRINTS" id="PR00237">
    <property type="entry name" value="GPCRRHODOPSN"/>
</dbReference>
<feature type="transmembrane region" description="Helical" evidence="9">
    <location>
        <begin position="262"/>
        <end position="282"/>
    </location>
</feature>
<feature type="transmembrane region" description="Helical" evidence="9">
    <location>
        <begin position="315"/>
        <end position="333"/>
    </location>
</feature>
<dbReference type="AlphaFoldDB" id="A0A8T3DBU4"/>
<comment type="caution">
    <text evidence="11">The sequence shown here is derived from an EMBL/GenBank/DDBJ whole genome shotgun (WGS) entry which is preliminary data.</text>
</comment>
<evidence type="ECO:0000256" key="5">
    <source>
        <dbReference type="ARBA" id="ARBA00023136"/>
    </source>
</evidence>
<evidence type="ECO:0000256" key="6">
    <source>
        <dbReference type="ARBA" id="ARBA00023170"/>
    </source>
</evidence>
<dbReference type="Gene3D" id="1.20.1070.10">
    <property type="entry name" value="Rhodopsin 7-helix transmembrane proteins"/>
    <property type="match status" value="1"/>
</dbReference>
<dbReference type="GO" id="GO:0009897">
    <property type="term" value="C:external side of plasma membrane"/>
    <property type="evidence" value="ECO:0007669"/>
    <property type="project" value="TreeGrafter"/>
</dbReference>
<dbReference type="InterPro" id="IPR050119">
    <property type="entry name" value="CCR1-9-like"/>
</dbReference>
<dbReference type="GO" id="GO:0019722">
    <property type="term" value="P:calcium-mediated signaling"/>
    <property type="evidence" value="ECO:0007669"/>
    <property type="project" value="TreeGrafter"/>
</dbReference>
<evidence type="ECO:0000256" key="2">
    <source>
        <dbReference type="ARBA" id="ARBA00022692"/>
    </source>
</evidence>
<evidence type="ECO:0000256" key="4">
    <source>
        <dbReference type="ARBA" id="ARBA00023040"/>
    </source>
</evidence>
<feature type="transmembrane region" description="Helical" evidence="9">
    <location>
        <begin position="90"/>
        <end position="109"/>
    </location>
</feature>
<protein>
    <recommendedName>
        <fullName evidence="10">G-protein coupled receptors family 1 profile domain-containing protein</fullName>
    </recommendedName>
</protein>
<comment type="subcellular location">
    <subcellularLocation>
        <location evidence="1">Membrane</location>
    </subcellularLocation>
</comment>
<keyword evidence="12" id="KW-1185">Reference proteome</keyword>
<dbReference type="OrthoDB" id="10053194at2759"/>
<dbReference type="Pfam" id="PF00001">
    <property type="entry name" value="7tm_1"/>
    <property type="match status" value="1"/>
</dbReference>
<dbReference type="Proteomes" id="UP000829720">
    <property type="component" value="Unassembled WGS sequence"/>
</dbReference>
<dbReference type="SUPFAM" id="SSF81321">
    <property type="entry name" value="Family A G protein-coupled receptor-like"/>
    <property type="match status" value="1"/>
</dbReference>
<dbReference type="PANTHER" id="PTHR10489:SF618">
    <property type="entry name" value="C-X-C CHEMOKINE RECEPTOR TYPE 5"/>
    <property type="match status" value="1"/>
</dbReference>
<evidence type="ECO:0000256" key="1">
    <source>
        <dbReference type="ARBA" id="ARBA00004370"/>
    </source>
</evidence>
<feature type="transmembrane region" description="Helical" evidence="9">
    <location>
        <begin position="226"/>
        <end position="250"/>
    </location>
</feature>
<dbReference type="GO" id="GO:0019957">
    <property type="term" value="F:C-C chemokine binding"/>
    <property type="evidence" value="ECO:0007669"/>
    <property type="project" value="TreeGrafter"/>
</dbReference>
<dbReference type="PROSITE" id="PS50262">
    <property type="entry name" value="G_PROTEIN_RECEP_F1_2"/>
    <property type="match status" value="1"/>
</dbReference>
<keyword evidence="3 9" id="KW-1133">Transmembrane helix</keyword>
<evidence type="ECO:0000256" key="7">
    <source>
        <dbReference type="ARBA" id="ARBA00023224"/>
    </source>
</evidence>
<dbReference type="PANTHER" id="PTHR10489">
    <property type="entry name" value="CELL ADHESION MOLECULE"/>
    <property type="match status" value="1"/>
</dbReference>